<evidence type="ECO:0000256" key="8">
    <source>
        <dbReference type="ARBA" id="ARBA00023049"/>
    </source>
</evidence>
<dbReference type="SUPFAM" id="SSF55486">
    <property type="entry name" value="Metalloproteases ('zincins'), catalytic domain"/>
    <property type="match status" value="1"/>
</dbReference>
<evidence type="ECO:0000256" key="9">
    <source>
        <dbReference type="RuleBase" id="RU003435"/>
    </source>
</evidence>
<evidence type="ECO:0000256" key="6">
    <source>
        <dbReference type="ARBA" id="ARBA00022801"/>
    </source>
</evidence>
<dbReference type="GO" id="GO:0006508">
    <property type="term" value="P:proteolysis"/>
    <property type="evidence" value="ECO:0007669"/>
    <property type="project" value="UniProtKB-KW"/>
</dbReference>
<keyword evidence="3" id="KW-0963">Cytoplasm</keyword>
<dbReference type="FunFam" id="1.20.1050.40:FF:000001">
    <property type="entry name" value="Thimet oligopeptidase 1"/>
    <property type="match status" value="1"/>
</dbReference>
<dbReference type="PANTHER" id="PTHR11804">
    <property type="entry name" value="PROTEASE M3 THIMET OLIGOPEPTIDASE-RELATED"/>
    <property type="match status" value="1"/>
</dbReference>
<dbReference type="GO" id="GO:0006518">
    <property type="term" value="P:peptide metabolic process"/>
    <property type="evidence" value="ECO:0007669"/>
    <property type="project" value="TreeGrafter"/>
</dbReference>
<dbReference type="GO" id="GO:0005758">
    <property type="term" value="C:mitochondrial intermembrane space"/>
    <property type="evidence" value="ECO:0007669"/>
    <property type="project" value="TreeGrafter"/>
</dbReference>
<evidence type="ECO:0000256" key="3">
    <source>
        <dbReference type="ARBA" id="ARBA00022490"/>
    </source>
</evidence>
<keyword evidence="8 9" id="KW-0482">Metalloprotease</keyword>
<evidence type="ECO:0000256" key="7">
    <source>
        <dbReference type="ARBA" id="ARBA00022833"/>
    </source>
</evidence>
<reference evidence="11" key="1">
    <citation type="submission" date="2022-06" db="EMBL/GenBank/DDBJ databases">
        <authorList>
            <person name="Berger JAMES D."/>
            <person name="Berger JAMES D."/>
        </authorList>
    </citation>
    <scope>NUCLEOTIDE SEQUENCE [LARGE SCALE GENOMIC DNA]</scope>
</reference>
<dbReference type="PANTHER" id="PTHR11804:SF84">
    <property type="entry name" value="SACCHAROLYSIN"/>
    <property type="match status" value="1"/>
</dbReference>
<name>A0AA85FWX6_9TREM</name>
<dbReference type="Pfam" id="PF01432">
    <property type="entry name" value="Peptidase_M3"/>
    <property type="match status" value="1"/>
</dbReference>
<reference evidence="12" key="2">
    <citation type="submission" date="2023-11" db="UniProtKB">
        <authorList>
            <consortium name="WormBaseParasite"/>
        </authorList>
    </citation>
    <scope>IDENTIFICATION</scope>
</reference>
<dbReference type="Gene3D" id="1.10.1370.10">
    <property type="entry name" value="Neurolysin, domain 3"/>
    <property type="match status" value="1"/>
</dbReference>
<evidence type="ECO:0000313" key="11">
    <source>
        <dbReference type="Proteomes" id="UP000050792"/>
    </source>
</evidence>
<evidence type="ECO:0000259" key="10">
    <source>
        <dbReference type="Pfam" id="PF01432"/>
    </source>
</evidence>
<dbReference type="InterPro" id="IPR024080">
    <property type="entry name" value="Neurolysin/TOP_N"/>
</dbReference>
<proteinExistence type="inferred from homology"/>
<organism evidence="11 12">
    <name type="scientific">Schistosoma rodhaini</name>
    <dbReference type="NCBI Taxonomy" id="6188"/>
    <lineage>
        <taxon>Eukaryota</taxon>
        <taxon>Metazoa</taxon>
        <taxon>Spiralia</taxon>
        <taxon>Lophotrochozoa</taxon>
        <taxon>Platyhelminthes</taxon>
        <taxon>Trematoda</taxon>
        <taxon>Digenea</taxon>
        <taxon>Strigeidida</taxon>
        <taxon>Schistosomatoidea</taxon>
        <taxon>Schistosomatidae</taxon>
        <taxon>Schistosoma</taxon>
    </lineage>
</organism>
<protein>
    <recommendedName>
        <fullName evidence="10">Peptidase M3A/M3B catalytic domain-containing protein</fullName>
    </recommendedName>
</protein>
<comment type="subcellular location">
    <subcellularLocation>
        <location evidence="1">Cytoplasm</location>
    </subcellularLocation>
</comment>
<dbReference type="Gene3D" id="3.40.390.10">
    <property type="entry name" value="Collagenase (Catalytic Domain)"/>
    <property type="match status" value="1"/>
</dbReference>
<dbReference type="AlphaFoldDB" id="A0AA85FWX6"/>
<dbReference type="WBParaSite" id="SRDH1_68220.1">
    <property type="protein sequence ID" value="SRDH1_68220.1"/>
    <property type="gene ID" value="SRDH1_68220"/>
</dbReference>
<feature type="domain" description="Peptidase M3A/M3B catalytic" evidence="10">
    <location>
        <begin position="209"/>
        <end position="676"/>
    </location>
</feature>
<comment type="cofactor">
    <cofactor evidence="9">
        <name>Zn(2+)</name>
        <dbReference type="ChEBI" id="CHEBI:29105"/>
    </cofactor>
    <text evidence="9">Binds 1 zinc ion.</text>
</comment>
<dbReference type="Proteomes" id="UP000050792">
    <property type="component" value="Unassembled WGS sequence"/>
</dbReference>
<dbReference type="Gene3D" id="1.20.1050.40">
    <property type="entry name" value="Endopeptidase. Chain P, domain 1"/>
    <property type="match status" value="1"/>
</dbReference>
<dbReference type="FunFam" id="3.40.390.10:FF:000074">
    <property type="entry name" value="Metalloprotease"/>
    <property type="match status" value="1"/>
</dbReference>
<evidence type="ECO:0000313" key="12">
    <source>
        <dbReference type="WBParaSite" id="SRDH1_68220.1"/>
    </source>
</evidence>
<keyword evidence="6 9" id="KW-0378">Hydrolase</keyword>
<evidence type="ECO:0000256" key="2">
    <source>
        <dbReference type="ARBA" id="ARBA00006040"/>
    </source>
</evidence>
<keyword evidence="11" id="KW-1185">Reference proteome</keyword>
<dbReference type="GO" id="GO:0046872">
    <property type="term" value="F:metal ion binding"/>
    <property type="evidence" value="ECO:0007669"/>
    <property type="project" value="UniProtKB-UniRule"/>
</dbReference>
<dbReference type="InterPro" id="IPR024077">
    <property type="entry name" value="Neurolysin/TOP_dom2"/>
</dbReference>
<keyword evidence="5 9" id="KW-0479">Metal-binding</keyword>
<comment type="similarity">
    <text evidence="2 9">Belongs to the peptidase M3 family.</text>
</comment>
<dbReference type="InterPro" id="IPR024079">
    <property type="entry name" value="MetalloPept_cat_dom_sf"/>
</dbReference>
<evidence type="ECO:0000256" key="1">
    <source>
        <dbReference type="ARBA" id="ARBA00004496"/>
    </source>
</evidence>
<dbReference type="GO" id="GO:0004222">
    <property type="term" value="F:metalloendopeptidase activity"/>
    <property type="evidence" value="ECO:0007669"/>
    <property type="project" value="InterPro"/>
</dbReference>
<evidence type="ECO:0000256" key="4">
    <source>
        <dbReference type="ARBA" id="ARBA00022670"/>
    </source>
</evidence>
<dbReference type="InterPro" id="IPR045090">
    <property type="entry name" value="Pept_M3A_M3B"/>
</dbReference>
<sequence length="683" mass="78334">MFVAPGCLLKWSGSVNDIVERTSTLISNAISVYDRVGSSGPATFESVVLPMSLFEAEYQTKKNAIDFLQHISPYKAIRDASCDATRRLSDMEVELEMRKDVFEKFVSVQKNIDSSFSGEYRRYVDRKVQLGRRNGLHLDDDKRKLIEALNKEENQLCIDFQRALNEENTLLEFTDEELTGCPADFIDGLKKLPSGKREVSLKYPHYFPIMQKASNPETRRTLETAFNSRCIKENTPILKRLMELRRERATLLGFPTHADFILDLYKTKTSENISEFLNNLGNKLEKIRLKESTRLLELKKEECDRLGYTFNNCLNPWDTRYYMNMVKERDYSVDEVALKKYFPLATVKSGILRLYQQLLGLKFERVPNAEVWHEEVEMYSVSDSESNSLLGYFYLDLHPREGKYGHAAVFGLQPGCRRSMDSNNTTVNERGHSPSSLASERQLDIAALVTNFTSPDKNTGQCFLFHHEVVTFFHEFGHLMHHVCSHTETALFSGTAVETDFVECPSQMLENWVWNVDGLKALFDTNDDPIPKDLLANLINSRIANAGLFYSRQILLASFDQAIHTTNWEDDPLITFTNLSKKCLGIEPIPDTFWPASFLHLTCGYDGCFYSYLWSRVYSIDIFESRFQCAMDGGCLSKSVGRDYREKILRPGGSKDATDMLKDFLGREPNDHAFFKLLKVNSS</sequence>
<keyword evidence="4 9" id="KW-0645">Protease</keyword>
<evidence type="ECO:0000256" key="5">
    <source>
        <dbReference type="ARBA" id="ARBA00022723"/>
    </source>
</evidence>
<dbReference type="CDD" id="cd06455">
    <property type="entry name" value="M3A_TOP"/>
    <property type="match status" value="1"/>
</dbReference>
<dbReference type="InterPro" id="IPR001567">
    <property type="entry name" value="Pept_M3A_M3B_dom"/>
</dbReference>
<accession>A0AA85FWX6</accession>
<keyword evidence="7 9" id="KW-0862">Zinc</keyword>